<protein>
    <submittedName>
        <fullName evidence="2">Uncharacterized protein</fullName>
    </submittedName>
</protein>
<accession>A0AAV4UGT5</accession>
<feature type="compositionally biased region" description="Basic residues" evidence="1">
    <location>
        <begin position="38"/>
        <end position="47"/>
    </location>
</feature>
<name>A0AAV4UGT5_CAEEX</name>
<gene>
    <name evidence="2" type="ORF">CEXT_139701</name>
</gene>
<sequence>MLLVSSDEKSGHIPKHPPPTLYKAISTIPHRPQDNTARKKAPRKKKTSNTWHDIRASKKVCTFEGTNEENNKKEIFRPPTLTVWMKLLFHSTECFWSTAIKSENSPKHPLRFIRPSAPPSHRPQDNTVRKVPRERKKTSNTWHDIRDFDYYLASIADPWRPKGLRRKMSVLEICTFRFLSFLMRIS</sequence>
<evidence type="ECO:0000256" key="1">
    <source>
        <dbReference type="SAM" id="MobiDB-lite"/>
    </source>
</evidence>
<organism evidence="2 3">
    <name type="scientific">Caerostris extrusa</name>
    <name type="common">Bark spider</name>
    <name type="synonym">Caerostris bankana</name>
    <dbReference type="NCBI Taxonomy" id="172846"/>
    <lineage>
        <taxon>Eukaryota</taxon>
        <taxon>Metazoa</taxon>
        <taxon>Ecdysozoa</taxon>
        <taxon>Arthropoda</taxon>
        <taxon>Chelicerata</taxon>
        <taxon>Arachnida</taxon>
        <taxon>Araneae</taxon>
        <taxon>Araneomorphae</taxon>
        <taxon>Entelegynae</taxon>
        <taxon>Araneoidea</taxon>
        <taxon>Araneidae</taxon>
        <taxon>Caerostris</taxon>
    </lineage>
</organism>
<feature type="compositionally biased region" description="Basic and acidic residues" evidence="1">
    <location>
        <begin position="1"/>
        <end position="11"/>
    </location>
</feature>
<feature type="region of interest" description="Disordered" evidence="1">
    <location>
        <begin position="1"/>
        <end position="51"/>
    </location>
</feature>
<feature type="region of interest" description="Disordered" evidence="1">
    <location>
        <begin position="112"/>
        <end position="138"/>
    </location>
</feature>
<dbReference type="EMBL" id="BPLR01012850">
    <property type="protein sequence ID" value="GIY57018.1"/>
    <property type="molecule type" value="Genomic_DNA"/>
</dbReference>
<dbReference type="AlphaFoldDB" id="A0AAV4UGT5"/>
<evidence type="ECO:0000313" key="2">
    <source>
        <dbReference type="EMBL" id="GIY57018.1"/>
    </source>
</evidence>
<keyword evidence="3" id="KW-1185">Reference proteome</keyword>
<proteinExistence type="predicted"/>
<reference evidence="2 3" key="1">
    <citation type="submission" date="2021-06" db="EMBL/GenBank/DDBJ databases">
        <title>Caerostris extrusa draft genome.</title>
        <authorList>
            <person name="Kono N."/>
            <person name="Arakawa K."/>
        </authorList>
    </citation>
    <scope>NUCLEOTIDE SEQUENCE [LARGE SCALE GENOMIC DNA]</scope>
</reference>
<dbReference type="Proteomes" id="UP001054945">
    <property type="component" value="Unassembled WGS sequence"/>
</dbReference>
<comment type="caution">
    <text evidence="2">The sequence shown here is derived from an EMBL/GenBank/DDBJ whole genome shotgun (WGS) entry which is preliminary data.</text>
</comment>
<evidence type="ECO:0000313" key="3">
    <source>
        <dbReference type="Proteomes" id="UP001054945"/>
    </source>
</evidence>